<sequence>MRKILSAFLAIVLVVTLVPLGQLKQASAASNATYFIPDNTTLRSTSLLTIDRPASDTSVPHLTRANAYVTSNDELTIQGAFSNIQADTMSVRIDLLNLNSSDGTWSPDPARFTTGVVQADNGSTNRFTASNLALFGGMNRITFTALQGSMQRSDVFYVLYDQVPYLQSLTAHAGATQLDINEGVQAVVSVGTVMLQGVAKNANKVTLSVNGGSPLLASVLEDGTFFSPGLSLNPGLNTLDMSITNGSNTINIKRELYYFDPLQPFTEVWVLSGGNYEPYKVSGGNVPSITDGANAVGVDAGLVVRMLVPANASNASFDGTATYEINDSGTSSTVAFQATAGDSETDIPGPDGNPLYKLVRFTLPEGAFTLTSANGTSSDKVQNVKLEVTYGTFNAIFRGKFNYLPGEKIISNMWYLPDFKESAPGDIADLAKEPLKGAEVTDSTFYVMVESPSALTASDVLAGSYLPISTNSLTIANNVAQPANISTTQRVYRISNFLNGQQSVQFKLNSSSAVYKAQIAYVQKSYIYLANLYDGQSLEFDSRQNNEITISGQYMGFSNLSGAQFFINGEEIKTGPFDSTQSNYLSNLMTSPFNLTLDVGLSGPLVFGENRLIFKGVNTVAATGVSQEVVKEVKIYLIDTNVPKIDRFLPVLPGGPDFDEADVSDYSESELAAIFAPSVKFTPTGANQLTTGDQSYDLVIRGYGASFLKLKQGSDVLLDLPISSVSTLVTNGTFMDPTTGETRAYQFSGDQEQFILRLESMPHTAPGSLVYTLELINNSGAASSQTLDIVREVSAFRILAPAATVGDQIVVNKNFVHFDIEAEGATDVLIDGVGATKRTDLTDRFTYDYVGLKADKATDIDIEIIRGGSTTQTTVTVFYASTVQVYSEFMKEMSTKFDVFNKQLSLTFPKGTVLKTANPNLNADKITKLYPDTQILFGIADPETGVVERKNDYGQIIGTNDTDSRTDRGAIQIALNDFDRVKYQNNENTSNFTLVSPVYWISGGAGELKNIDDPGYKPATNGLPPHSIESAMVEGAPGNVAQGDFTHFEPERKIVPTNRGELTLTYNASVVDDVDYMITVFRYTDQGKWENIGGEVDTKKHTITVPFDDFGYYKVMKMSRGFVDVTGHTWARNILNGLYAKGIMKNARTGEFGANDTTSRGEFATLLVKGLNLPLNYDEDNVTFFDTAGASTTTWDYRYIETAARAGIVTGLEEGFFGPSLPITRQDAAVMIARALKLKMSANDSKLEASLAKSFVDSGTIQYYARPAVEAVNKAKIMTGSAGSQAGEKKPLYSFNPKANMTRAEAGKIAVELLKKSTDIFPKTLS</sequence>
<evidence type="ECO:0000313" key="2">
    <source>
        <dbReference type="EMBL" id="MBB6678764.1"/>
    </source>
</evidence>
<comment type="caution">
    <text evidence="2">The sequence shown here is derived from an EMBL/GenBank/DDBJ whole genome shotgun (WGS) entry which is preliminary data.</text>
</comment>
<name>A0A841TBU6_9BACL</name>
<feature type="domain" description="SLH" evidence="1">
    <location>
        <begin position="1181"/>
        <end position="1246"/>
    </location>
</feature>
<dbReference type="Proteomes" id="UP000574133">
    <property type="component" value="Unassembled WGS sequence"/>
</dbReference>
<organism evidence="2 3">
    <name type="scientific">Cohnella lubricantis</name>
    <dbReference type="NCBI Taxonomy" id="2163172"/>
    <lineage>
        <taxon>Bacteria</taxon>
        <taxon>Bacillati</taxon>
        <taxon>Bacillota</taxon>
        <taxon>Bacilli</taxon>
        <taxon>Bacillales</taxon>
        <taxon>Paenibacillaceae</taxon>
        <taxon>Cohnella</taxon>
    </lineage>
</organism>
<dbReference type="RefSeq" id="WP_185180030.1">
    <property type="nucleotide sequence ID" value="NZ_CBCSEP010000003.1"/>
</dbReference>
<evidence type="ECO:0000259" key="1">
    <source>
        <dbReference type="PROSITE" id="PS51272"/>
    </source>
</evidence>
<proteinExistence type="predicted"/>
<reference evidence="2 3" key="1">
    <citation type="submission" date="2020-08" db="EMBL/GenBank/DDBJ databases">
        <title>Cohnella phylogeny.</title>
        <authorList>
            <person name="Dunlap C."/>
        </authorList>
    </citation>
    <scope>NUCLEOTIDE SEQUENCE [LARGE SCALE GENOMIC DNA]</scope>
    <source>
        <strain evidence="2 3">DSM 103658</strain>
    </source>
</reference>
<dbReference type="PROSITE" id="PS51272">
    <property type="entry name" value="SLH"/>
    <property type="match status" value="3"/>
</dbReference>
<protein>
    <submittedName>
        <fullName evidence="2">S-layer homology domain-containing protein</fullName>
    </submittedName>
</protein>
<keyword evidence="3" id="KW-1185">Reference proteome</keyword>
<dbReference type="EMBL" id="JACJVN010000060">
    <property type="protein sequence ID" value="MBB6678764.1"/>
    <property type="molecule type" value="Genomic_DNA"/>
</dbReference>
<feature type="domain" description="SLH" evidence="1">
    <location>
        <begin position="1252"/>
        <end position="1324"/>
    </location>
</feature>
<evidence type="ECO:0000313" key="3">
    <source>
        <dbReference type="Proteomes" id="UP000574133"/>
    </source>
</evidence>
<accession>A0A841TBU6</accession>
<dbReference type="Pfam" id="PF00395">
    <property type="entry name" value="SLH"/>
    <property type="match status" value="3"/>
</dbReference>
<feature type="domain" description="SLH" evidence="1">
    <location>
        <begin position="1118"/>
        <end position="1180"/>
    </location>
</feature>
<dbReference type="InterPro" id="IPR001119">
    <property type="entry name" value="SLH_dom"/>
</dbReference>
<gene>
    <name evidence="2" type="ORF">H4Q31_15850</name>
</gene>